<protein>
    <submittedName>
        <fullName evidence="4">NUDIX domain-containing protein</fullName>
    </submittedName>
</protein>
<evidence type="ECO:0000259" key="3">
    <source>
        <dbReference type="PROSITE" id="PS51462"/>
    </source>
</evidence>
<dbReference type="SUPFAM" id="SSF55811">
    <property type="entry name" value="Nudix"/>
    <property type="match status" value="1"/>
</dbReference>
<gene>
    <name evidence="4" type="ORF">HF526_21875</name>
</gene>
<dbReference type="CDD" id="cd04690">
    <property type="entry name" value="NUDIX_Hydrolase"/>
    <property type="match status" value="1"/>
</dbReference>
<reference evidence="4 5" key="1">
    <citation type="submission" date="2020-04" db="EMBL/GenBank/DDBJ databases">
        <authorList>
            <person name="Klaysubun C."/>
            <person name="Duangmal K."/>
            <person name="Lipun K."/>
        </authorList>
    </citation>
    <scope>NUCLEOTIDE SEQUENCE [LARGE SCALE GENOMIC DNA]</scope>
    <source>
        <strain evidence="4 5">K10HN5</strain>
    </source>
</reference>
<dbReference type="PROSITE" id="PS51462">
    <property type="entry name" value="NUDIX"/>
    <property type="match status" value="1"/>
</dbReference>
<sequence>MGDLRGARRGAARDRHRVSVARIVSVGWLCIRDGRLLVVRTRGRAAFYLPGGKPEPGETLSQTLRREVAEELGMVVDAASIAEAFVVHARAHGVPRAALRMHCFRADASGVPRPAREIAELTWVGPDDRVRCAPAVRQVLDRLLG</sequence>
<evidence type="ECO:0000256" key="1">
    <source>
        <dbReference type="ARBA" id="ARBA00001946"/>
    </source>
</evidence>
<keyword evidence="2" id="KW-0378">Hydrolase</keyword>
<dbReference type="InterPro" id="IPR015797">
    <property type="entry name" value="NUDIX_hydrolase-like_dom_sf"/>
</dbReference>
<proteinExistence type="predicted"/>
<dbReference type="InterPro" id="IPR020084">
    <property type="entry name" value="NUDIX_hydrolase_CS"/>
</dbReference>
<accession>A0ABX1SED9</accession>
<dbReference type="PROSITE" id="PS00893">
    <property type="entry name" value="NUDIX_BOX"/>
    <property type="match status" value="1"/>
</dbReference>
<dbReference type="Pfam" id="PF00293">
    <property type="entry name" value="NUDIX"/>
    <property type="match status" value="1"/>
</dbReference>
<comment type="cofactor">
    <cofactor evidence="1">
        <name>Mg(2+)</name>
        <dbReference type="ChEBI" id="CHEBI:18420"/>
    </cofactor>
</comment>
<dbReference type="Proteomes" id="UP000820669">
    <property type="component" value="Unassembled WGS sequence"/>
</dbReference>
<comment type="caution">
    <text evidence="4">The sequence shown here is derived from an EMBL/GenBank/DDBJ whole genome shotgun (WGS) entry which is preliminary data.</text>
</comment>
<dbReference type="InterPro" id="IPR000086">
    <property type="entry name" value="NUDIX_hydrolase_dom"/>
</dbReference>
<evidence type="ECO:0000256" key="2">
    <source>
        <dbReference type="ARBA" id="ARBA00022801"/>
    </source>
</evidence>
<evidence type="ECO:0000313" key="4">
    <source>
        <dbReference type="EMBL" id="NMH99940.1"/>
    </source>
</evidence>
<dbReference type="Gene3D" id="3.90.79.10">
    <property type="entry name" value="Nucleoside Triphosphate Pyrophosphohydrolase"/>
    <property type="match status" value="1"/>
</dbReference>
<dbReference type="PANTHER" id="PTHR43046:SF2">
    <property type="entry name" value="8-OXO-DGTP DIPHOSPHATASE-RELATED"/>
    <property type="match status" value="1"/>
</dbReference>
<keyword evidence="5" id="KW-1185">Reference proteome</keyword>
<dbReference type="EMBL" id="JAAXLA010000045">
    <property type="protein sequence ID" value="NMH99940.1"/>
    <property type="molecule type" value="Genomic_DNA"/>
</dbReference>
<name>A0ABX1SED9_9PSEU</name>
<dbReference type="PANTHER" id="PTHR43046">
    <property type="entry name" value="GDP-MANNOSE MANNOSYL HYDROLASE"/>
    <property type="match status" value="1"/>
</dbReference>
<evidence type="ECO:0000313" key="5">
    <source>
        <dbReference type="Proteomes" id="UP000820669"/>
    </source>
</evidence>
<feature type="domain" description="Nudix hydrolase" evidence="3">
    <location>
        <begin position="14"/>
        <end position="145"/>
    </location>
</feature>
<organism evidence="4 5">
    <name type="scientific">Pseudonocardia acidicola</name>
    <dbReference type="NCBI Taxonomy" id="2724939"/>
    <lineage>
        <taxon>Bacteria</taxon>
        <taxon>Bacillati</taxon>
        <taxon>Actinomycetota</taxon>
        <taxon>Actinomycetes</taxon>
        <taxon>Pseudonocardiales</taxon>
        <taxon>Pseudonocardiaceae</taxon>
        <taxon>Pseudonocardia</taxon>
    </lineage>
</organism>